<dbReference type="Pfam" id="PF04879">
    <property type="entry name" value="Molybdop_Fe4S4"/>
    <property type="match status" value="1"/>
</dbReference>
<evidence type="ECO:0000256" key="1">
    <source>
        <dbReference type="ARBA" id="ARBA00022485"/>
    </source>
</evidence>
<feature type="domain" description="4Fe-4S Mo/W bis-MGD-type" evidence="5">
    <location>
        <begin position="34"/>
        <end position="90"/>
    </location>
</feature>
<keyword evidence="1" id="KW-0004">4Fe-4S</keyword>
<dbReference type="PANTHER" id="PTHR43105:SF10">
    <property type="entry name" value="NADH-QUINONE OXIDOREDUCTASE SUBUNIT G"/>
    <property type="match status" value="1"/>
</dbReference>
<dbReference type="SUPFAM" id="SSF50692">
    <property type="entry name" value="ADC-like"/>
    <property type="match status" value="1"/>
</dbReference>
<dbReference type="GO" id="GO:0022904">
    <property type="term" value="P:respiratory electron transport chain"/>
    <property type="evidence" value="ECO:0007669"/>
    <property type="project" value="TreeGrafter"/>
</dbReference>
<dbReference type="InterPro" id="IPR009010">
    <property type="entry name" value="Asp_de-COase-like_dom_sf"/>
</dbReference>
<organism evidence="6">
    <name type="scientific">Singulisphaera sp. Ch08</name>
    <dbReference type="NCBI Taxonomy" id="3120278"/>
    <lineage>
        <taxon>Bacteria</taxon>
        <taxon>Pseudomonadati</taxon>
        <taxon>Planctomycetota</taxon>
        <taxon>Planctomycetia</taxon>
        <taxon>Isosphaerales</taxon>
        <taxon>Isosphaeraceae</taxon>
        <taxon>Singulisphaera</taxon>
    </lineage>
</organism>
<dbReference type="Gene3D" id="3.40.228.10">
    <property type="entry name" value="Dimethylsulfoxide Reductase, domain 2"/>
    <property type="match status" value="1"/>
</dbReference>
<sequence>MAVEPPLTPELLARFGPLKTYPTGQQVDTSVDPDKLIKTHCCFCGQQCGIQLKVKENAVVGFEPWEEFPFNKGMLCPKGVRRYLQGSHHDRLTNAYVRDASSSEGFRAVGYDDAIQRVASEIERIQAQYGPDAFAVLGGASMTTEKCYLLGKFARMCLKTKYIDYNGRLCMVSAGVGNKKAFGIDRAGNPMSDIPLADVIWIGGANVAECAPITTSYIWQARENGAKIINVDPRITPLARTCDLILPVKPGRDAALYAGILHLMIEHDWLDHEFIRNHTVGFEAVAEAVNEWTPRQTAMVTGIAEKAIRQAAELWGTAKTSYLMHARGMEQHSHGVINVLGAINIVLASGRIGRPGCGYSTITGQGNGQGGREHGQKCDQLPGGRDIENSSHREFIAGVWGMDEPEMPRAGVDCYEIFRKVEAGEIKGLLFWSFNPVVSLPDSTFIKRMLEKLEFVVGIDFFLSETARFADVVLPGSQHEEDEGVVCSTEGRVIKINQAVTPPGDAKQDWRIIQDVAKALGRERGFTFTQPREIFDELRKASAGGVVDYSGITYEKIESRMGLFWPCPSTDRDGHPIDHPGTPRLFEPGSWNPVAKGAGPFYFPDGKAHFNVAKYEPPTEDVDADYPLILTTGRVVSQFLSGNQTRRIGPLVDQYPEPLLELHPILALKHGIVDRDWVTVESRRGRITIRCQVVTTIRPDVVFVPYHWAGDKSINLVTIAAQDPMSKIPEYKVCAVRLRKSAEPEYARTLEPQQ</sequence>
<dbReference type="Pfam" id="PF00384">
    <property type="entry name" value="Molybdopterin"/>
    <property type="match status" value="1"/>
</dbReference>
<dbReference type="SMART" id="SM00926">
    <property type="entry name" value="Molybdop_Fe4S4"/>
    <property type="match status" value="1"/>
</dbReference>
<gene>
    <name evidence="6" type="ORF">V5E97_13750</name>
</gene>
<dbReference type="AlphaFoldDB" id="A0AAU7CNM3"/>
<dbReference type="GO" id="GO:0051539">
    <property type="term" value="F:4 iron, 4 sulfur cluster binding"/>
    <property type="evidence" value="ECO:0007669"/>
    <property type="project" value="UniProtKB-KW"/>
</dbReference>
<evidence type="ECO:0000259" key="5">
    <source>
        <dbReference type="PROSITE" id="PS51669"/>
    </source>
</evidence>
<dbReference type="InterPro" id="IPR006963">
    <property type="entry name" value="Mopterin_OxRdtase_4Fe-4S_dom"/>
</dbReference>
<dbReference type="GO" id="GO:0043546">
    <property type="term" value="F:molybdopterin cofactor binding"/>
    <property type="evidence" value="ECO:0007669"/>
    <property type="project" value="InterPro"/>
</dbReference>
<evidence type="ECO:0000256" key="3">
    <source>
        <dbReference type="ARBA" id="ARBA00023004"/>
    </source>
</evidence>
<dbReference type="PANTHER" id="PTHR43105">
    <property type="entry name" value="RESPIRATORY NITRATE REDUCTASE"/>
    <property type="match status" value="1"/>
</dbReference>
<dbReference type="GO" id="GO:0046872">
    <property type="term" value="F:metal ion binding"/>
    <property type="evidence" value="ECO:0007669"/>
    <property type="project" value="UniProtKB-KW"/>
</dbReference>
<proteinExistence type="predicted"/>
<protein>
    <submittedName>
        <fullName evidence="6">Molybdopterin oxidoreductase family protein</fullName>
    </submittedName>
</protein>
<dbReference type="PIRSF" id="PIRSF000144">
    <property type="entry name" value="CbbBc"/>
    <property type="match status" value="1"/>
</dbReference>
<dbReference type="Pfam" id="PF01568">
    <property type="entry name" value="Molydop_binding"/>
    <property type="match status" value="1"/>
</dbReference>
<dbReference type="RefSeq" id="WP_406699904.1">
    <property type="nucleotide sequence ID" value="NZ_CP155447.1"/>
</dbReference>
<keyword evidence="2" id="KW-0479">Metal-binding</keyword>
<reference evidence="6" key="1">
    <citation type="submission" date="2024-05" db="EMBL/GenBank/DDBJ databases">
        <title>Planctomycetes of the genus Singulisphaera possess chitinolytic capabilities.</title>
        <authorList>
            <person name="Ivanova A."/>
        </authorList>
    </citation>
    <scope>NUCLEOTIDE SEQUENCE</scope>
    <source>
        <strain evidence="6">Ch08T</strain>
    </source>
</reference>
<dbReference type="Gene3D" id="2.20.25.90">
    <property type="entry name" value="ADC-like domains"/>
    <property type="match status" value="1"/>
</dbReference>
<name>A0AAU7CNM3_9BACT</name>
<dbReference type="InterPro" id="IPR006656">
    <property type="entry name" value="Mopterin_OxRdtase"/>
</dbReference>
<dbReference type="InterPro" id="IPR050123">
    <property type="entry name" value="Prok_molybdopt-oxidoreductase"/>
</dbReference>
<dbReference type="GO" id="GO:0016020">
    <property type="term" value="C:membrane"/>
    <property type="evidence" value="ECO:0007669"/>
    <property type="project" value="TreeGrafter"/>
</dbReference>
<evidence type="ECO:0000256" key="2">
    <source>
        <dbReference type="ARBA" id="ARBA00022723"/>
    </source>
</evidence>
<dbReference type="InterPro" id="IPR006657">
    <property type="entry name" value="MoPterin_dinucl-bd_dom"/>
</dbReference>
<dbReference type="PROSITE" id="PS51669">
    <property type="entry name" value="4FE4S_MOW_BIS_MGD"/>
    <property type="match status" value="1"/>
</dbReference>
<keyword evidence="3" id="KW-0408">Iron</keyword>
<evidence type="ECO:0000313" key="6">
    <source>
        <dbReference type="EMBL" id="XBH07058.1"/>
    </source>
</evidence>
<dbReference type="CDD" id="cd00508">
    <property type="entry name" value="MopB_CT_Fdh-Nap-like"/>
    <property type="match status" value="1"/>
</dbReference>
<evidence type="ECO:0000256" key="4">
    <source>
        <dbReference type="ARBA" id="ARBA00023014"/>
    </source>
</evidence>
<accession>A0AAU7CNM3</accession>
<dbReference type="Gene3D" id="2.40.40.20">
    <property type="match status" value="1"/>
</dbReference>
<dbReference type="GO" id="GO:0003954">
    <property type="term" value="F:NADH dehydrogenase activity"/>
    <property type="evidence" value="ECO:0007669"/>
    <property type="project" value="TreeGrafter"/>
</dbReference>
<keyword evidence="4" id="KW-0411">Iron-sulfur</keyword>
<dbReference type="SUPFAM" id="SSF53706">
    <property type="entry name" value="Formate dehydrogenase/DMSO reductase, domains 1-3"/>
    <property type="match status" value="1"/>
</dbReference>
<dbReference type="Gene3D" id="3.40.50.740">
    <property type="match status" value="1"/>
</dbReference>
<dbReference type="EMBL" id="CP155447">
    <property type="protein sequence ID" value="XBH07058.1"/>
    <property type="molecule type" value="Genomic_DNA"/>
</dbReference>